<reference evidence="6 7" key="1">
    <citation type="submission" date="2020-08" db="EMBL/GenBank/DDBJ databases">
        <title>Genomic Encyclopedia of Type Strains, Phase IV (KMG-IV): sequencing the most valuable type-strain genomes for metagenomic binning, comparative biology and taxonomic classification.</title>
        <authorList>
            <person name="Goeker M."/>
        </authorList>
    </citation>
    <scope>NUCLEOTIDE SEQUENCE [LARGE SCALE GENOMIC DNA]</scope>
    <source>
        <strain evidence="6 7">DSM 102134</strain>
    </source>
</reference>
<dbReference type="InterPro" id="IPR011701">
    <property type="entry name" value="MFS"/>
</dbReference>
<evidence type="ECO:0000256" key="1">
    <source>
        <dbReference type="ARBA" id="ARBA00022692"/>
    </source>
</evidence>
<dbReference type="EMBL" id="JACHEJ010000015">
    <property type="protein sequence ID" value="MBB6181916.1"/>
    <property type="molecule type" value="Genomic_DNA"/>
</dbReference>
<feature type="transmembrane region" description="Helical" evidence="4">
    <location>
        <begin position="289"/>
        <end position="309"/>
    </location>
</feature>
<dbReference type="InterPro" id="IPR036259">
    <property type="entry name" value="MFS_trans_sf"/>
</dbReference>
<dbReference type="InterPro" id="IPR052952">
    <property type="entry name" value="MFS-Transporter"/>
</dbReference>
<name>A0A7W9Z3K7_9HYPH</name>
<dbReference type="PANTHER" id="PTHR23527">
    <property type="entry name" value="BLL3282 PROTEIN"/>
    <property type="match status" value="1"/>
</dbReference>
<accession>A0A7W9Z3K7</accession>
<keyword evidence="3 4" id="KW-0472">Membrane</keyword>
<feature type="transmembrane region" description="Helical" evidence="4">
    <location>
        <begin position="315"/>
        <end position="335"/>
    </location>
</feature>
<feature type="transmembrane region" description="Helical" evidence="4">
    <location>
        <begin position="174"/>
        <end position="195"/>
    </location>
</feature>
<feature type="transmembrane region" description="Helical" evidence="4">
    <location>
        <begin position="382"/>
        <end position="405"/>
    </location>
</feature>
<dbReference type="AlphaFoldDB" id="A0A7W9Z3K7"/>
<protein>
    <submittedName>
        <fullName evidence="6">Putative MFS family arabinose efflux permease</fullName>
    </submittedName>
</protein>
<feature type="transmembrane region" description="Helical" evidence="4">
    <location>
        <begin position="21"/>
        <end position="43"/>
    </location>
</feature>
<dbReference type="RefSeq" id="WP_172977917.1">
    <property type="nucleotide sequence ID" value="NZ_JACHEJ010000015.1"/>
</dbReference>
<keyword evidence="2 4" id="KW-1133">Transmembrane helix</keyword>
<dbReference type="Proteomes" id="UP000535501">
    <property type="component" value="Unassembled WGS sequence"/>
</dbReference>
<feature type="transmembrane region" description="Helical" evidence="4">
    <location>
        <begin position="87"/>
        <end position="105"/>
    </location>
</feature>
<feature type="transmembrane region" description="Helical" evidence="4">
    <location>
        <begin position="257"/>
        <end position="277"/>
    </location>
</feature>
<feature type="transmembrane region" description="Helical" evidence="4">
    <location>
        <begin position="111"/>
        <end position="135"/>
    </location>
</feature>
<dbReference type="Gene3D" id="1.20.1250.20">
    <property type="entry name" value="MFS general substrate transporter like domains"/>
    <property type="match status" value="2"/>
</dbReference>
<dbReference type="InterPro" id="IPR020846">
    <property type="entry name" value="MFS_dom"/>
</dbReference>
<organism evidence="6 7">
    <name type="scientific">Pseudorhizobium flavum</name>
    <dbReference type="NCBI Taxonomy" id="1335061"/>
    <lineage>
        <taxon>Bacteria</taxon>
        <taxon>Pseudomonadati</taxon>
        <taxon>Pseudomonadota</taxon>
        <taxon>Alphaproteobacteria</taxon>
        <taxon>Hyphomicrobiales</taxon>
        <taxon>Rhizobiaceae</taxon>
        <taxon>Rhizobium/Agrobacterium group</taxon>
        <taxon>Pseudorhizobium</taxon>
    </lineage>
</organism>
<dbReference type="Pfam" id="PF07690">
    <property type="entry name" value="MFS_1"/>
    <property type="match status" value="1"/>
</dbReference>
<evidence type="ECO:0000313" key="6">
    <source>
        <dbReference type="EMBL" id="MBB6181916.1"/>
    </source>
</evidence>
<keyword evidence="7" id="KW-1185">Reference proteome</keyword>
<evidence type="ECO:0000313" key="7">
    <source>
        <dbReference type="Proteomes" id="UP000535501"/>
    </source>
</evidence>
<keyword evidence="1 4" id="KW-0812">Transmembrane</keyword>
<feature type="transmembrane region" description="Helical" evidence="4">
    <location>
        <begin position="226"/>
        <end position="251"/>
    </location>
</feature>
<dbReference type="PANTHER" id="PTHR23527:SF1">
    <property type="entry name" value="BLL3282 PROTEIN"/>
    <property type="match status" value="1"/>
</dbReference>
<sequence length="410" mass="42564">MSERRVKGILSSDKWKTNDTNVLIMMTFAHTCAAAAMFMLAALGPTLEAELGLHASTIGYLMGLAWACGSVASILIGVVIVRYGPTVVLQFGLLFLAMGALTLAISRGVTFLALSMAIIGGGYGIVGPSSSVILAQFCRPERRNFTFSIKQTATPGGTAVMGVVAPYVTATASWPWTGIVVAMVSALLAVVVFGFKTQWNHIVPDPGSSHFGGLRLIFANSRLRRLAIMCFLFACAQVGMTAYLALGLASLAEFSPAAAGTALSLSSAAAIAGRFMVGYLADRARTTEHVLLGTGLANAGAICTLALVSPAWPTISIYLLVIIFGVAGHSWAGLYQAAVVTAGPLNRASELVSGSFAFMFLGGVAGPLFSGLVFALTHSYMITLFFLGGIALTGALIIAMTIAGVNSEEN</sequence>
<evidence type="ECO:0000259" key="5">
    <source>
        <dbReference type="PROSITE" id="PS50850"/>
    </source>
</evidence>
<comment type="caution">
    <text evidence="6">The sequence shown here is derived from an EMBL/GenBank/DDBJ whole genome shotgun (WGS) entry which is preliminary data.</text>
</comment>
<feature type="domain" description="Major facilitator superfamily (MFS) profile" evidence="5">
    <location>
        <begin position="22"/>
        <end position="406"/>
    </location>
</feature>
<dbReference type="GO" id="GO:0022857">
    <property type="term" value="F:transmembrane transporter activity"/>
    <property type="evidence" value="ECO:0007669"/>
    <property type="project" value="InterPro"/>
</dbReference>
<proteinExistence type="predicted"/>
<evidence type="ECO:0000256" key="2">
    <source>
        <dbReference type="ARBA" id="ARBA00022989"/>
    </source>
</evidence>
<dbReference type="PROSITE" id="PS50850">
    <property type="entry name" value="MFS"/>
    <property type="match status" value="1"/>
</dbReference>
<evidence type="ECO:0000256" key="4">
    <source>
        <dbReference type="SAM" id="Phobius"/>
    </source>
</evidence>
<feature type="transmembrane region" description="Helical" evidence="4">
    <location>
        <begin position="58"/>
        <end position="80"/>
    </location>
</feature>
<dbReference type="SUPFAM" id="SSF103473">
    <property type="entry name" value="MFS general substrate transporter"/>
    <property type="match status" value="1"/>
</dbReference>
<evidence type="ECO:0000256" key="3">
    <source>
        <dbReference type="ARBA" id="ARBA00023136"/>
    </source>
</evidence>
<feature type="transmembrane region" description="Helical" evidence="4">
    <location>
        <begin position="356"/>
        <end position="376"/>
    </location>
</feature>
<feature type="transmembrane region" description="Helical" evidence="4">
    <location>
        <begin position="147"/>
        <end position="168"/>
    </location>
</feature>
<gene>
    <name evidence="6" type="ORF">HNQ75_003904</name>
</gene>